<accession>A0A317MYR1</accession>
<dbReference type="RefSeq" id="WP_246004583.1">
    <property type="nucleotide sequence ID" value="NZ_QGTJ01000003.1"/>
</dbReference>
<name>A0A317MYR1_9GAMM</name>
<reference evidence="1 2" key="1">
    <citation type="submission" date="2018-05" db="EMBL/GenBank/DDBJ databases">
        <title>Genomic Encyclopedia of Type Strains, Phase IV (KMG-IV): sequencing the most valuable type-strain genomes for metagenomic binning, comparative biology and taxonomic classification.</title>
        <authorList>
            <person name="Goeker M."/>
        </authorList>
    </citation>
    <scope>NUCLEOTIDE SEQUENCE [LARGE SCALE GENOMIC DNA]</scope>
    <source>
        <strain evidence="1 2">DSM 23606</strain>
    </source>
</reference>
<dbReference type="Proteomes" id="UP000246569">
    <property type="component" value="Unassembled WGS sequence"/>
</dbReference>
<gene>
    <name evidence="1" type="ORF">C7443_103349</name>
</gene>
<keyword evidence="2" id="KW-1185">Reference proteome</keyword>
<proteinExistence type="predicted"/>
<protein>
    <submittedName>
        <fullName evidence="1">Uncharacterized protein</fullName>
    </submittedName>
</protein>
<evidence type="ECO:0000313" key="2">
    <source>
        <dbReference type="Proteomes" id="UP000246569"/>
    </source>
</evidence>
<comment type="caution">
    <text evidence="1">The sequence shown here is derived from an EMBL/GenBank/DDBJ whole genome shotgun (WGS) entry which is preliminary data.</text>
</comment>
<evidence type="ECO:0000313" key="1">
    <source>
        <dbReference type="EMBL" id="PWV63422.1"/>
    </source>
</evidence>
<dbReference type="AlphaFoldDB" id="A0A317MYR1"/>
<sequence>MTAHAPAITPRPDQVDALTRGLRLPLPAVESTHLEIIAESLSRAFHDVQTSHPAQVASGSEAEVTALLEARLNAMCEQDPLWRQLVLCAVRGKESVSFNGSHIEKRPDLSLYLSSRARNFPLIVEAKILDTATAKTIVLYCDKGLRRFLVGEYAWATQEAFMVAYVRDGSSIAGRLTPLLTHDMAQPTPNYAVQTLPEAITATGDLALSRHARGFTYIHQAPPLHSPGVMTIWHLWLQ</sequence>
<organism evidence="1 2">
    <name type="scientific">Plasticicumulans acidivorans</name>
    <dbReference type="NCBI Taxonomy" id="886464"/>
    <lineage>
        <taxon>Bacteria</taxon>
        <taxon>Pseudomonadati</taxon>
        <taxon>Pseudomonadota</taxon>
        <taxon>Gammaproteobacteria</taxon>
        <taxon>Candidatus Competibacteraceae</taxon>
        <taxon>Plasticicumulans</taxon>
    </lineage>
</organism>
<dbReference type="EMBL" id="QGTJ01000003">
    <property type="protein sequence ID" value="PWV63422.1"/>
    <property type="molecule type" value="Genomic_DNA"/>
</dbReference>